<name>X6NZU0_RETFI</name>
<keyword evidence="2" id="KW-1185">Reference proteome</keyword>
<dbReference type="EMBL" id="ASPP01004988">
    <property type="protein sequence ID" value="ETO31354.1"/>
    <property type="molecule type" value="Genomic_DNA"/>
</dbReference>
<gene>
    <name evidence="1" type="ORF">RFI_05765</name>
</gene>
<evidence type="ECO:0000313" key="2">
    <source>
        <dbReference type="Proteomes" id="UP000023152"/>
    </source>
</evidence>
<protein>
    <submittedName>
        <fullName evidence="1">Uncharacterized protein</fullName>
    </submittedName>
</protein>
<dbReference type="AlphaFoldDB" id="X6NZU0"/>
<accession>X6NZU0</accession>
<evidence type="ECO:0000313" key="1">
    <source>
        <dbReference type="EMBL" id="ETO31354.1"/>
    </source>
</evidence>
<proteinExistence type="predicted"/>
<sequence>MISLGGAGKSLQYSWSVTDGRTLTNLDDTLTQNDIALDEKALHVSNALVSSHSVLWVSLTVTNWFGSRNTTSITVIIANNSYAPTVYVDGGIYHYHVLYPERKDIDFASLSVQVSFSSCDQTVSNNIDVPRISWQSITWDVIPSDRQWKNDKFGQGEALNLHSLNVTTTNVTTLFVPAGELDYATSYVFAVTATHPKNQSISTTEYMSLTILPPPVTYAGGIQYSGVYFNSNITLSARSIFNFPAYVTNENVAEYYNIKWNCTSVDWRSVHHYCEDIVAGQEDQLDNLIEAGLLDGGSNYTYTVTVWDKQYDMTTTGTMLLSLTPYVEVLHGGIQFEAPNALAIPAINAIHDRTRVELSNVLWNNGADNVNFKTSSSQCASLINYVDQTNNKAYISMATNDWAECPLSYGSFNTITYWNLVRPNAYFPFVITASVNVLVNIPPLGGQCSLVATGSSASPPYVAFVSQFAVSCDDWSVAYVDENRYWYDNPYTAYVEYSVWVVSSQASPQCALLWNSTTNTSISNEAILSTCEATKVVDWTLANSDLEFVLGAGKFYRLYKSETSLPKPRPCII</sequence>
<comment type="caution">
    <text evidence="1">The sequence shown here is derived from an EMBL/GenBank/DDBJ whole genome shotgun (WGS) entry which is preliminary data.</text>
</comment>
<organism evidence="1 2">
    <name type="scientific">Reticulomyxa filosa</name>
    <dbReference type="NCBI Taxonomy" id="46433"/>
    <lineage>
        <taxon>Eukaryota</taxon>
        <taxon>Sar</taxon>
        <taxon>Rhizaria</taxon>
        <taxon>Retaria</taxon>
        <taxon>Foraminifera</taxon>
        <taxon>Monothalamids</taxon>
        <taxon>Reticulomyxidae</taxon>
        <taxon>Reticulomyxa</taxon>
    </lineage>
</organism>
<reference evidence="1 2" key="1">
    <citation type="journal article" date="2013" name="Curr. Biol.">
        <title>The Genome of the Foraminiferan Reticulomyxa filosa.</title>
        <authorList>
            <person name="Glockner G."/>
            <person name="Hulsmann N."/>
            <person name="Schleicher M."/>
            <person name="Noegel A.A."/>
            <person name="Eichinger L."/>
            <person name="Gallinger C."/>
            <person name="Pawlowski J."/>
            <person name="Sierra R."/>
            <person name="Euteneuer U."/>
            <person name="Pillet L."/>
            <person name="Moustafa A."/>
            <person name="Platzer M."/>
            <person name="Groth M."/>
            <person name="Szafranski K."/>
            <person name="Schliwa M."/>
        </authorList>
    </citation>
    <scope>NUCLEOTIDE SEQUENCE [LARGE SCALE GENOMIC DNA]</scope>
</reference>
<dbReference type="Proteomes" id="UP000023152">
    <property type="component" value="Unassembled WGS sequence"/>
</dbReference>